<evidence type="ECO:0000259" key="5">
    <source>
        <dbReference type="Pfam" id="PF00496"/>
    </source>
</evidence>
<dbReference type="EMBL" id="VZUS01000004">
    <property type="protein sequence ID" value="KAB1185325.1"/>
    <property type="molecule type" value="Genomic_DNA"/>
</dbReference>
<evidence type="ECO:0000256" key="2">
    <source>
        <dbReference type="ARBA" id="ARBA00022448"/>
    </source>
</evidence>
<dbReference type="InterPro" id="IPR039424">
    <property type="entry name" value="SBP_5"/>
</dbReference>
<dbReference type="InterPro" id="IPR000914">
    <property type="entry name" value="SBP_5_dom"/>
</dbReference>
<feature type="region of interest" description="Disordered" evidence="4">
    <location>
        <begin position="15"/>
        <end position="37"/>
    </location>
</feature>
<proteinExistence type="inferred from homology"/>
<gene>
    <name evidence="6" type="ORF">Hfx1149_14790</name>
</gene>
<organism evidence="6">
    <name type="scientific">Haloferax sp. CBA1149</name>
    <dbReference type="NCBI Taxonomy" id="2650753"/>
    <lineage>
        <taxon>Archaea</taxon>
        <taxon>Methanobacteriati</taxon>
        <taxon>Methanobacteriota</taxon>
        <taxon>Stenosarchaea group</taxon>
        <taxon>Halobacteria</taxon>
        <taxon>Halobacteriales</taxon>
        <taxon>Haloferacaceae</taxon>
        <taxon>Haloferax</taxon>
    </lineage>
</organism>
<reference evidence="6" key="1">
    <citation type="submission" date="2019-09" db="EMBL/GenBank/DDBJ databases">
        <title>Genomic analysis of Haloferax sp. CBA1149.</title>
        <authorList>
            <person name="Roh S.W."/>
        </authorList>
    </citation>
    <scope>NUCLEOTIDE SEQUENCE</scope>
    <source>
        <strain evidence="6">CBA1149</strain>
    </source>
</reference>
<sequence length="619" mass="68615">MHSYLTCGKSFQDGMADYIKPPSPDEGTHGDGSGSNTRRRFMQAAGALGLGGITALAGCSSQDDNGNSGSSDGGSGDGLTKVPEIQVVGETQERGIVHYVLKTWAETVNDETPFEVNFQPMKHTQVVEKTMFEQSVHMGSLTFGPRPNRLDPHMLLNDIYNTNNLGCGTYQWSSYSNENLDELLDTQATEMDRDERQKTVHEIQEKLATLDGDVDFGSVRALIHPMVVQLYNKDLFEGVTVVNGQGIRNIWTYNETQPKTDQTRMVIPVTIGANNLTPLFSGALNLEAVRNTFDKLTQIGPDGAPKPWLATDWEVADNDKDITFNLREGHTFHDGEPVTAEHVAFTYEYMENSPLLASAVKPVESTEVIDDTTIKFTLTEPFAPVFLFTFSRVPILPKHVWEDIPESVDATKAVEWSPSSEGKFFGSGHFKFKNWRKGEELVLEANEDHFSPPGVDEIVFRLVKSSQVALDSMASGDSHLLYTVDASRSVIKDVGEENDHLATEEILSMGNHPLIFNTNAPPFGFPEVRAALESVAPKQLIADEVWDGFAEPAFGNISPAVPFWFNEDQKKWGMEYTGKETFTKVLEDRGFTLTDDGVYYPEGEVPDHSEPLGCEVHEN</sequence>
<dbReference type="AlphaFoldDB" id="A0A643JPH6"/>
<dbReference type="Gene3D" id="3.40.190.10">
    <property type="entry name" value="Periplasmic binding protein-like II"/>
    <property type="match status" value="1"/>
</dbReference>
<dbReference type="Pfam" id="PF00496">
    <property type="entry name" value="SBP_bac_5"/>
    <property type="match status" value="1"/>
</dbReference>
<dbReference type="Gene3D" id="3.10.105.10">
    <property type="entry name" value="Dipeptide-binding Protein, Domain 3"/>
    <property type="match status" value="2"/>
</dbReference>
<dbReference type="PANTHER" id="PTHR30290:SF9">
    <property type="entry name" value="OLIGOPEPTIDE-BINDING PROTEIN APPA"/>
    <property type="match status" value="1"/>
</dbReference>
<accession>A0A643JPH6</accession>
<feature type="compositionally biased region" description="Low complexity" evidence="4">
    <location>
        <begin position="61"/>
        <end position="70"/>
    </location>
</feature>
<dbReference type="GO" id="GO:1904680">
    <property type="term" value="F:peptide transmembrane transporter activity"/>
    <property type="evidence" value="ECO:0007669"/>
    <property type="project" value="TreeGrafter"/>
</dbReference>
<evidence type="ECO:0000256" key="4">
    <source>
        <dbReference type="SAM" id="MobiDB-lite"/>
    </source>
</evidence>
<dbReference type="SUPFAM" id="SSF53850">
    <property type="entry name" value="Periplasmic binding protein-like II"/>
    <property type="match status" value="2"/>
</dbReference>
<dbReference type="GO" id="GO:0015833">
    <property type="term" value="P:peptide transport"/>
    <property type="evidence" value="ECO:0007669"/>
    <property type="project" value="TreeGrafter"/>
</dbReference>
<evidence type="ECO:0000256" key="1">
    <source>
        <dbReference type="ARBA" id="ARBA00005695"/>
    </source>
</evidence>
<evidence type="ECO:0000256" key="3">
    <source>
        <dbReference type="ARBA" id="ARBA00022729"/>
    </source>
</evidence>
<evidence type="ECO:0000313" key="6">
    <source>
        <dbReference type="EMBL" id="KAB1185325.1"/>
    </source>
</evidence>
<dbReference type="PANTHER" id="PTHR30290">
    <property type="entry name" value="PERIPLASMIC BINDING COMPONENT OF ABC TRANSPORTER"/>
    <property type="match status" value="1"/>
</dbReference>
<keyword evidence="2" id="KW-0813">Transport</keyword>
<keyword evidence="3" id="KW-0732">Signal</keyword>
<comment type="caution">
    <text evidence="6">The sequence shown here is derived from an EMBL/GenBank/DDBJ whole genome shotgun (WGS) entry which is preliminary data.</text>
</comment>
<protein>
    <recommendedName>
        <fullName evidence="5">Solute-binding protein family 5 domain-containing protein</fullName>
    </recommendedName>
</protein>
<feature type="region of interest" description="Disordered" evidence="4">
    <location>
        <begin position="61"/>
        <end position="81"/>
    </location>
</feature>
<comment type="similarity">
    <text evidence="1">Belongs to the bacterial solute-binding protein 5 family.</text>
</comment>
<feature type="domain" description="Solute-binding protein family 5" evidence="5">
    <location>
        <begin position="305"/>
        <end position="599"/>
    </location>
</feature>
<dbReference type="CDD" id="cd00995">
    <property type="entry name" value="PBP2_NikA_DppA_OppA_like"/>
    <property type="match status" value="1"/>
</dbReference>
<name>A0A643JPH6_9EURY</name>